<accession>A0A4P9W7K1</accession>
<evidence type="ECO:0000313" key="4">
    <source>
        <dbReference type="Proteomes" id="UP000269721"/>
    </source>
</evidence>
<dbReference type="PANTHER" id="PTHR34826">
    <property type="entry name" value="UPF0590 PROTEIN C409.17C"/>
    <property type="match status" value="1"/>
</dbReference>
<dbReference type="InterPro" id="IPR013897">
    <property type="entry name" value="Duc1"/>
</dbReference>
<name>A0A4P9W7K1_9FUNG</name>
<evidence type="ECO:0000256" key="1">
    <source>
        <dbReference type="SAM" id="MobiDB-lite"/>
    </source>
</evidence>
<gene>
    <name evidence="3" type="ORF">BDK51DRAFT_32657</name>
</gene>
<evidence type="ECO:0000313" key="3">
    <source>
        <dbReference type="EMBL" id="RKO88451.1"/>
    </source>
</evidence>
<organism evidence="3 4">
    <name type="scientific">Blyttiomyces helicus</name>
    <dbReference type="NCBI Taxonomy" id="388810"/>
    <lineage>
        <taxon>Eukaryota</taxon>
        <taxon>Fungi</taxon>
        <taxon>Fungi incertae sedis</taxon>
        <taxon>Chytridiomycota</taxon>
        <taxon>Chytridiomycota incertae sedis</taxon>
        <taxon>Chytridiomycetes</taxon>
        <taxon>Chytridiomycetes incertae sedis</taxon>
        <taxon>Blyttiomyces</taxon>
    </lineage>
</organism>
<sequence>MTPSLEIFHYHGSAVSSPTSAFLPPHLTPRARQPTPSPPPPTSLAKLEYLFGASGQAAIGKRKLRVRIGPSADCLKTAAVNDEAHPHFIDSPFFTGNVCVRVKNFAGHTPDGSKPIATTPYFANKKRLFAIQVSGRFKHEYSAEDVVFGAEFEHKVSPPTGAWVAIKFANLIDPALKTDLYAEKPWLFSPMLCSMNIVNVEKANAPVVNAHPSDPKADAATEQASVSSKESVRAIAIGPDMSYPRDAALEVSSPAHLVTSKPSPEELLTKWTWVGEKELEEDTALLLPSNEAAPFPPDGIAERRKHFQKPKARQNMIFKPENVYNFEIFAPFIDLNTFDLTLGININLLGYMNNQPIRLMSKSWTKNIPFFVIEFDLVEDGKQ</sequence>
<reference evidence="4" key="1">
    <citation type="journal article" date="2018" name="Nat. Microbiol.">
        <title>Leveraging single-cell genomics to expand the fungal tree of life.</title>
        <authorList>
            <person name="Ahrendt S.R."/>
            <person name="Quandt C.A."/>
            <person name="Ciobanu D."/>
            <person name="Clum A."/>
            <person name="Salamov A."/>
            <person name="Andreopoulos B."/>
            <person name="Cheng J.F."/>
            <person name="Woyke T."/>
            <person name="Pelin A."/>
            <person name="Henrissat B."/>
            <person name="Reynolds N.K."/>
            <person name="Benny G.L."/>
            <person name="Smith M.E."/>
            <person name="James T.Y."/>
            <person name="Grigoriev I.V."/>
        </authorList>
    </citation>
    <scope>NUCLEOTIDE SEQUENCE [LARGE SCALE GENOMIC DNA]</scope>
</reference>
<proteinExistence type="predicted"/>
<dbReference type="PANTHER" id="PTHR34826:SF2">
    <property type="entry name" value="UPF0590 PROTEIN C409.17C"/>
    <property type="match status" value="1"/>
</dbReference>
<dbReference type="Pfam" id="PF08588">
    <property type="entry name" value="Duc1"/>
    <property type="match status" value="1"/>
</dbReference>
<keyword evidence="4" id="KW-1185">Reference proteome</keyword>
<dbReference type="OrthoDB" id="2119945at2759"/>
<dbReference type="Proteomes" id="UP000269721">
    <property type="component" value="Unassembled WGS sequence"/>
</dbReference>
<protein>
    <recommendedName>
        <fullName evidence="2">Domain of unknown function at the cortex 1 domain-containing protein</fullName>
    </recommendedName>
</protein>
<dbReference type="EMBL" id="KZ996705">
    <property type="protein sequence ID" value="RKO88451.1"/>
    <property type="molecule type" value="Genomic_DNA"/>
</dbReference>
<dbReference type="AlphaFoldDB" id="A0A4P9W7K1"/>
<feature type="region of interest" description="Disordered" evidence="1">
    <location>
        <begin position="19"/>
        <end position="42"/>
    </location>
</feature>
<feature type="domain" description="Domain of unknown function at the cortex 1" evidence="2">
    <location>
        <begin position="63"/>
        <end position="378"/>
    </location>
</feature>
<evidence type="ECO:0000259" key="2">
    <source>
        <dbReference type="Pfam" id="PF08588"/>
    </source>
</evidence>